<feature type="compositionally biased region" description="Low complexity" evidence="1">
    <location>
        <begin position="1"/>
        <end position="12"/>
    </location>
</feature>
<dbReference type="PROSITE" id="PS50812">
    <property type="entry name" value="PWWP"/>
    <property type="match status" value="1"/>
</dbReference>
<dbReference type="PANTHER" id="PTHR10688:SF5">
    <property type="entry name" value="PWWP DOMAIN-CONTAINING PROTEIN 1-RELATED"/>
    <property type="match status" value="1"/>
</dbReference>
<evidence type="ECO:0000313" key="3">
    <source>
        <dbReference type="EMBL" id="KAL2481818.1"/>
    </source>
</evidence>
<feature type="region of interest" description="Disordered" evidence="1">
    <location>
        <begin position="376"/>
        <end position="431"/>
    </location>
</feature>
<feature type="region of interest" description="Disordered" evidence="1">
    <location>
        <begin position="735"/>
        <end position="755"/>
    </location>
</feature>
<evidence type="ECO:0000256" key="1">
    <source>
        <dbReference type="SAM" id="MobiDB-lite"/>
    </source>
</evidence>
<feature type="compositionally biased region" description="Basic and acidic residues" evidence="1">
    <location>
        <begin position="107"/>
        <end position="120"/>
    </location>
</feature>
<sequence>MSSNNDSGVESSSDGKNDAFGEETAYAPTSSGRGGASGGVGLNLAGPTEEARFSDGRADRSEETRVSQVSADVISESTVSELKNEEAKFGDVSRGSLQNQASSSTSKVHDSETSKKTDMRKKTSTVVAGYNAMLSAFDEFEGKGKGEAVGHCYEIGDLVWGKVKSHPCWPGHIYNEAFASPSVRRTKHEGQLLVAFFGDSSYGWFYPAELIPFEENFVKKSSQTLSRPFSKAVEEAVDEVSRRRSLGLACRCRNKYNFWPTTVDGYCNVDVGCYESGGVYSRRQIKEAQDSFRPREILNFVQQLALIPLTDEHWTLNFIKNKATVLACRKSFFEAFDETYAQAFGTKPVRPTPPSQPPVVDPAKAALSGRLVSAEALGKGKSSAKHTKTKEQVEKERYLLKRRDERTELKTSKSSSGQTGPSSQPLLVDGLGIPGKVVYSRISEHSSQTPEPSISEGRELPTSHQASTEDLCKEKLKDDCSGSMEFVNSGKTKAKLHRHPSGDLSTENSVPVERRRKKKRKHEISTEESTDHVQIPAASYIGTAVNNVSGTSVQVLFGEDYRHENQSRNAVGSSPSPTVETMKAVGIGNAVEPELPRLLRDLQASALNPFHGVERSIPAILQKVFLIFRSLVYQKSLSLMAPDEDESKEAHISKLPAVRASASPGETIKELPTGKPPPIRPEDPAKGGQKRAASDRLVESAAKKRKKIDDLKSMAKEKKAVRKVTEIPRDVKETVAKSVTPTPPKAIKLQSNKRTEKRITAPEPTMLVMKFPPGGALPSISELKAKFARFGPLEHSGTRVFWTSSTCRLVYQHKIHAEAACKFAVGSNNLFGNANVRCYLRDLGGEAPESESVKVQKDVSVGAFQLKDSAASEQKPAAKTALLSSQQQAQLKSCLKKPPGDESGTSGDRSTASVKFVLGGEESSRVEQLSSNNATHSLNLNSKNSLKALSHSSVPLRSNEFQNLPFPDQMPRTNKDIARPMLNLLTRCNDVVNNLTGVLGYIPYHSL</sequence>
<dbReference type="Proteomes" id="UP001604336">
    <property type="component" value="Unassembled WGS sequence"/>
</dbReference>
<feature type="compositionally biased region" description="Polar residues" evidence="1">
    <location>
        <begin position="95"/>
        <end position="106"/>
    </location>
</feature>
<feature type="compositionally biased region" description="Basic and acidic residues" evidence="1">
    <location>
        <begin position="82"/>
        <end position="91"/>
    </location>
</feature>
<feature type="compositionally biased region" description="Basic and acidic residues" evidence="1">
    <location>
        <begin position="389"/>
        <end position="411"/>
    </location>
</feature>
<keyword evidence="4" id="KW-1185">Reference proteome</keyword>
<gene>
    <name evidence="3" type="ORF">Adt_34784</name>
</gene>
<organism evidence="3 4">
    <name type="scientific">Abeliophyllum distichum</name>
    <dbReference type="NCBI Taxonomy" id="126358"/>
    <lineage>
        <taxon>Eukaryota</taxon>
        <taxon>Viridiplantae</taxon>
        <taxon>Streptophyta</taxon>
        <taxon>Embryophyta</taxon>
        <taxon>Tracheophyta</taxon>
        <taxon>Spermatophyta</taxon>
        <taxon>Magnoliopsida</taxon>
        <taxon>eudicotyledons</taxon>
        <taxon>Gunneridae</taxon>
        <taxon>Pentapetalae</taxon>
        <taxon>asterids</taxon>
        <taxon>lamiids</taxon>
        <taxon>Lamiales</taxon>
        <taxon>Oleaceae</taxon>
        <taxon>Forsythieae</taxon>
        <taxon>Abeliophyllum</taxon>
    </lineage>
</organism>
<name>A0ABD1R036_9LAMI</name>
<dbReference type="SUPFAM" id="SSF63748">
    <property type="entry name" value="Tudor/PWWP/MBT"/>
    <property type="match status" value="1"/>
</dbReference>
<protein>
    <submittedName>
        <fullName evidence="3">Tudor/PWWP/MBT superfamily protein</fullName>
    </submittedName>
</protein>
<feature type="region of interest" description="Disordered" evidence="1">
    <location>
        <begin position="490"/>
        <end position="531"/>
    </location>
</feature>
<feature type="region of interest" description="Disordered" evidence="1">
    <location>
        <begin position="645"/>
        <end position="705"/>
    </location>
</feature>
<feature type="compositionally biased region" description="Basic and acidic residues" evidence="1">
    <location>
        <begin position="49"/>
        <end position="65"/>
    </location>
</feature>
<feature type="compositionally biased region" description="Polar residues" evidence="1">
    <location>
        <begin position="903"/>
        <end position="912"/>
    </location>
</feature>
<proteinExistence type="predicted"/>
<dbReference type="Pfam" id="PF00855">
    <property type="entry name" value="PWWP"/>
    <property type="match status" value="1"/>
</dbReference>
<accession>A0ABD1R036</accession>
<dbReference type="EMBL" id="JBFOLK010000010">
    <property type="protein sequence ID" value="KAL2481818.1"/>
    <property type="molecule type" value="Genomic_DNA"/>
</dbReference>
<feature type="region of interest" description="Disordered" evidence="1">
    <location>
        <begin position="1"/>
        <end position="120"/>
    </location>
</feature>
<feature type="region of interest" description="Disordered" evidence="1">
    <location>
        <begin position="443"/>
        <end position="470"/>
    </location>
</feature>
<dbReference type="SMART" id="SM00293">
    <property type="entry name" value="PWWP"/>
    <property type="match status" value="1"/>
</dbReference>
<dbReference type="InterPro" id="IPR000313">
    <property type="entry name" value="PWWP_dom"/>
</dbReference>
<feature type="domain" description="PWWP" evidence="2">
    <location>
        <begin position="155"/>
        <end position="216"/>
    </location>
</feature>
<reference evidence="4" key="1">
    <citation type="submission" date="2024-07" db="EMBL/GenBank/DDBJ databases">
        <title>Two chromosome-level genome assemblies of Korean endemic species Abeliophyllum distichum and Forsythia ovata (Oleaceae).</title>
        <authorList>
            <person name="Jang H."/>
        </authorList>
    </citation>
    <scope>NUCLEOTIDE SEQUENCE [LARGE SCALE GENOMIC DNA]</scope>
</reference>
<dbReference type="AlphaFoldDB" id="A0ABD1R036"/>
<dbReference type="PANTHER" id="PTHR10688">
    <property type="entry name" value="PWWP DOMAIN-CONTAINING PROTEIN"/>
    <property type="match status" value="1"/>
</dbReference>
<feature type="compositionally biased region" description="Basic and acidic residues" evidence="1">
    <location>
        <begin position="692"/>
        <end position="705"/>
    </location>
</feature>
<dbReference type="CDD" id="cd05162">
    <property type="entry name" value="PWWP"/>
    <property type="match status" value="1"/>
</dbReference>
<feature type="compositionally biased region" description="Gly residues" evidence="1">
    <location>
        <begin position="32"/>
        <end position="41"/>
    </location>
</feature>
<comment type="caution">
    <text evidence="3">The sequence shown here is derived from an EMBL/GenBank/DDBJ whole genome shotgun (WGS) entry which is preliminary data.</text>
</comment>
<dbReference type="InterPro" id="IPR052657">
    <property type="entry name" value="PDP_family_Arabidopsis"/>
</dbReference>
<evidence type="ECO:0000259" key="2">
    <source>
        <dbReference type="PROSITE" id="PS50812"/>
    </source>
</evidence>
<evidence type="ECO:0000313" key="4">
    <source>
        <dbReference type="Proteomes" id="UP001604336"/>
    </source>
</evidence>
<feature type="compositionally biased region" description="Polar residues" evidence="1">
    <location>
        <begin position="66"/>
        <end position="81"/>
    </location>
</feature>
<feature type="region of interest" description="Disordered" evidence="1">
    <location>
        <begin position="890"/>
        <end position="912"/>
    </location>
</feature>
<dbReference type="Gene3D" id="2.30.30.140">
    <property type="match status" value="1"/>
</dbReference>
<feature type="compositionally biased region" description="Low complexity" evidence="1">
    <location>
        <begin position="412"/>
        <end position="426"/>
    </location>
</feature>